<dbReference type="AlphaFoldDB" id="A0AAU7TLR4"/>
<dbReference type="RefSeq" id="WP_350280495.1">
    <property type="nucleotide sequence ID" value="NZ_CP158165.1"/>
</dbReference>
<protein>
    <submittedName>
        <fullName evidence="1">Uncharacterized protein</fullName>
    </submittedName>
</protein>
<sequence length="102" mass="11544">MPHLRTRLDDGYQVTFGVWLGIHPERLPSTFAVWWEPEYVDLRLDGVLANSIEPWELFPAPATATVRDPEETPYVTASSDPLLAEVLTSTWPHDQVLPHLPA</sequence>
<reference evidence="1" key="1">
    <citation type="submission" date="2024-06" db="EMBL/GenBank/DDBJ databases">
        <title>Kribbella sp. strain HUAS MG21 genome sequences.</title>
        <authorList>
            <person name="Mo P."/>
        </authorList>
    </citation>
    <scope>NUCLEOTIDE SEQUENCE</scope>
    <source>
        <strain evidence="1">HUAS MG21</strain>
    </source>
</reference>
<name>A0AAU7TLR4_9ACTN</name>
<evidence type="ECO:0000313" key="1">
    <source>
        <dbReference type="EMBL" id="XBV27712.1"/>
    </source>
</evidence>
<accession>A0AAU7TLR4</accession>
<proteinExistence type="predicted"/>
<dbReference type="EMBL" id="CP158165">
    <property type="protein sequence ID" value="XBV27712.1"/>
    <property type="molecule type" value="Genomic_DNA"/>
</dbReference>
<gene>
    <name evidence="1" type="ORF">ABN611_15080</name>
</gene>
<organism evidence="1">
    <name type="scientific">Kribbella sp. HUAS MG21</name>
    <dbReference type="NCBI Taxonomy" id="3160966"/>
    <lineage>
        <taxon>Bacteria</taxon>
        <taxon>Bacillati</taxon>
        <taxon>Actinomycetota</taxon>
        <taxon>Actinomycetes</taxon>
        <taxon>Propionibacteriales</taxon>
        <taxon>Kribbellaceae</taxon>
        <taxon>Kribbella</taxon>
    </lineage>
</organism>